<dbReference type="GO" id="GO:0005829">
    <property type="term" value="C:cytosol"/>
    <property type="evidence" value="ECO:0007669"/>
    <property type="project" value="TreeGrafter"/>
</dbReference>
<name>A0A1L8SWP3_9ENTE</name>
<reference evidence="3 4" key="1">
    <citation type="submission" date="2014-12" db="EMBL/GenBank/DDBJ databases">
        <title>Draft genome sequences of 29 type strains of Enterococci.</title>
        <authorList>
            <person name="Zhong Z."/>
            <person name="Sun Z."/>
            <person name="Liu W."/>
            <person name="Zhang W."/>
            <person name="Zhang H."/>
        </authorList>
    </citation>
    <scope>NUCLEOTIDE SEQUENCE [LARGE SCALE GENOMIC DNA]</scope>
    <source>
        <strain evidence="3 4">DSM 22802</strain>
    </source>
</reference>
<gene>
    <name evidence="3" type="ORF">RV00_GL001824</name>
</gene>
<dbReference type="InterPro" id="IPR031100">
    <property type="entry name" value="LOG_fam"/>
</dbReference>
<keyword evidence="4" id="KW-1185">Reference proteome</keyword>
<dbReference type="Proteomes" id="UP000183700">
    <property type="component" value="Unassembled WGS sequence"/>
</dbReference>
<dbReference type="PANTHER" id="PTHR31223">
    <property type="entry name" value="LOG FAMILY PROTEIN YJL055W"/>
    <property type="match status" value="1"/>
</dbReference>
<comment type="similarity">
    <text evidence="1 2">Belongs to the LOG family.</text>
</comment>
<dbReference type="OrthoDB" id="9801098at2"/>
<dbReference type="RefSeq" id="WP_071861695.1">
    <property type="nucleotide sequence ID" value="NZ_JBHLVS010000031.1"/>
</dbReference>
<dbReference type="Pfam" id="PF03641">
    <property type="entry name" value="Lysine_decarbox"/>
    <property type="match status" value="1"/>
</dbReference>
<evidence type="ECO:0000313" key="4">
    <source>
        <dbReference type="Proteomes" id="UP000183700"/>
    </source>
</evidence>
<dbReference type="PANTHER" id="PTHR31223:SF70">
    <property type="entry name" value="LOG FAMILY PROTEIN YJL055W"/>
    <property type="match status" value="1"/>
</dbReference>
<evidence type="ECO:0000313" key="3">
    <source>
        <dbReference type="EMBL" id="OJG36465.1"/>
    </source>
</evidence>
<comment type="caution">
    <text evidence="3">The sequence shown here is derived from an EMBL/GenBank/DDBJ whole genome shotgun (WGS) entry which is preliminary data.</text>
</comment>
<dbReference type="NCBIfam" id="TIGR00730">
    <property type="entry name" value="Rossman fold protein, TIGR00730 family"/>
    <property type="match status" value="1"/>
</dbReference>
<dbReference type="GO" id="GO:0009691">
    <property type="term" value="P:cytokinin biosynthetic process"/>
    <property type="evidence" value="ECO:0007669"/>
    <property type="project" value="UniProtKB-UniRule"/>
</dbReference>
<dbReference type="EMBL" id="JXKM01000003">
    <property type="protein sequence ID" value="OJG36465.1"/>
    <property type="molecule type" value="Genomic_DNA"/>
</dbReference>
<evidence type="ECO:0000256" key="1">
    <source>
        <dbReference type="ARBA" id="ARBA00006763"/>
    </source>
</evidence>
<proteinExistence type="inferred from homology"/>
<keyword evidence="2" id="KW-0378">Hydrolase</keyword>
<protein>
    <recommendedName>
        <fullName evidence="2">Cytokinin riboside 5'-monophosphate phosphoribohydrolase</fullName>
        <ecNumber evidence="2">3.2.2.n1</ecNumber>
    </recommendedName>
</protein>
<dbReference type="STRING" id="319970.RV00_GL001824"/>
<dbReference type="AlphaFoldDB" id="A0A1L8SWP3"/>
<evidence type="ECO:0000256" key="2">
    <source>
        <dbReference type="RuleBase" id="RU363015"/>
    </source>
</evidence>
<dbReference type="Gene3D" id="3.40.50.450">
    <property type="match status" value="1"/>
</dbReference>
<dbReference type="EC" id="3.2.2.n1" evidence="2"/>
<dbReference type="SUPFAM" id="SSF102405">
    <property type="entry name" value="MCP/YpsA-like"/>
    <property type="match status" value="1"/>
</dbReference>
<organism evidence="3 4">
    <name type="scientific">Enterococcus devriesei</name>
    <dbReference type="NCBI Taxonomy" id="319970"/>
    <lineage>
        <taxon>Bacteria</taxon>
        <taxon>Bacillati</taxon>
        <taxon>Bacillota</taxon>
        <taxon>Bacilli</taxon>
        <taxon>Lactobacillales</taxon>
        <taxon>Enterococcaceae</taxon>
        <taxon>Enterococcus</taxon>
    </lineage>
</organism>
<accession>A0A1L8SWP3</accession>
<dbReference type="InterPro" id="IPR005269">
    <property type="entry name" value="LOG"/>
</dbReference>
<keyword evidence="2" id="KW-0203">Cytokinin biosynthesis</keyword>
<dbReference type="GO" id="GO:0016799">
    <property type="term" value="F:hydrolase activity, hydrolyzing N-glycosyl compounds"/>
    <property type="evidence" value="ECO:0007669"/>
    <property type="project" value="TreeGrafter"/>
</dbReference>
<sequence length="181" mass="20349">MRIAVYCGAHLGLDPAYQEAAEKLGRWIVEQDHELIYGGGKLGLMGVVADQVLASGGKVTGVMPEFLAQPERVHTDLTRLISVNDLDERKKAIMENADVCIALPGGIGTLEEIIEAYSWARVGQNNRPCIFYDAHDYYQLLRAFFDQMVTQKFLSEADRQLVLFSPSLTEMELFIQQYYAK</sequence>